<name>A0A1R0KW29_9PSEU</name>
<dbReference type="RefSeq" id="WP_076158628.1">
    <property type="nucleotide sequence ID" value="NZ_JBEZVB010000046.1"/>
</dbReference>
<gene>
    <name evidence="1" type="ORF">BS329_10370</name>
</gene>
<evidence type="ECO:0000313" key="1">
    <source>
        <dbReference type="EMBL" id="OLZ53217.1"/>
    </source>
</evidence>
<keyword evidence="2" id="KW-1185">Reference proteome</keyword>
<proteinExistence type="predicted"/>
<sequence length="110" mass="11775">MGVTVHAHWVFIADGADDLFGYCDKVMQALLDQERCVTGFADSAVSADAGRRVMEIEADISSDDLSHAIAEGHAAVRAALHSVGIGTPEWPTHGEAMSLVLKDLRTEQLV</sequence>
<dbReference type="STRING" id="76021.BS329_10370"/>
<evidence type="ECO:0000313" key="2">
    <source>
        <dbReference type="Proteomes" id="UP000187486"/>
    </source>
</evidence>
<dbReference type="Proteomes" id="UP000187486">
    <property type="component" value="Unassembled WGS sequence"/>
</dbReference>
<comment type="caution">
    <text evidence="1">The sequence shown here is derived from an EMBL/GenBank/DDBJ whole genome shotgun (WGS) entry which is preliminary data.</text>
</comment>
<organism evidence="1 2">
    <name type="scientific">Amycolatopsis coloradensis</name>
    <dbReference type="NCBI Taxonomy" id="76021"/>
    <lineage>
        <taxon>Bacteria</taxon>
        <taxon>Bacillati</taxon>
        <taxon>Actinomycetota</taxon>
        <taxon>Actinomycetes</taxon>
        <taxon>Pseudonocardiales</taxon>
        <taxon>Pseudonocardiaceae</taxon>
        <taxon>Amycolatopsis</taxon>
    </lineage>
</organism>
<reference evidence="1 2" key="1">
    <citation type="submission" date="2016-01" db="EMBL/GenBank/DDBJ databases">
        <title>Amycolatopsis coloradensis genome sequencing and assembly.</title>
        <authorList>
            <person name="Mayilraj S."/>
        </authorList>
    </citation>
    <scope>NUCLEOTIDE SEQUENCE [LARGE SCALE GENOMIC DNA]</scope>
    <source>
        <strain evidence="1 2">DSM 44225</strain>
    </source>
</reference>
<dbReference type="AlphaFoldDB" id="A0A1R0KW29"/>
<dbReference type="EMBL" id="MQUQ01000005">
    <property type="protein sequence ID" value="OLZ53217.1"/>
    <property type="molecule type" value="Genomic_DNA"/>
</dbReference>
<accession>A0A1R0KW29</accession>
<dbReference type="OrthoDB" id="3633353at2"/>
<protein>
    <submittedName>
        <fullName evidence="1">Uncharacterized protein</fullName>
    </submittedName>
</protein>